<dbReference type="Gene3D" id="2.80.10.50">
    <property type="match status" value="2"/>
</dbReference>
<keyword evidence="5" id="KW-1185">Reference proteome</keyword>
<evidence type="ECO:0000256" key="1">
    <source>
        <dbReference type="ARBA" id="ARBA00022729"/>
    </source>
</evidence>
<name>A0A1M4XSI7_9FLAO</name>
<reference evidence="4 5" key="1">
    <citation type="submission" date="2016-11" db="EMBL/GenBank/DDBJ databases">
        <authorList>
            <person name="Jaros S."/>
            <person name="Januszkiewicz K."/>
            <person name="Wedrychowicz H."/>
        </authorList>
    </citation>
    <scope>NUCLEOTIDE SEQUENCE [LARGE SCALE GENOMIC DNA]</scope>
    <source>
        <strain evidence="4 5">DSM 25660</strain>
    </source>
</reference>
<feature type="domain" description="Secretion system C-terminal sorting" evidence="3">
    <location>
        <begin position="462"/>
        <end position="526"/>
    </location>
</feature>
<keyword evidence="1 2" id="KW-0732">Signal</keyword>
<feature type="chain" id="PRO_5012793227" evidence="2">
    <location>
        <begin position="19"/>
        <end position="528"/>
    </location>
</feature>
<protein>
    <submittedName>
        <fullName evidence="4">Delta-60 repeat domain-containing protein/Por secretion system C-terminal sorting domain-containing protein</fullName>
    </submittedName>
</protein>
<dbReference type="NCBIfam" id="TIGR04183">
    <property type="entry name" value="Por_Secre_tail"/>
    <property type="match status" value="1"/>
</dbReference>
<dbReference type="EMBL" id="FQVQ01000002">
    <property type="protein sequence ID" value="SHE96360.1"/>
    <property type="molecule type" value="Genomic_DNA"/>
</dbReference>
<dbReference type="STRING" id="1124188.SAMN05444377_102158"/>
<feature type="signal peptide" evidence="2">
    <location>
        <begin position="1"/>
        <end position="18"/>
    </location>
</feature>
<dbReference type="NCBIfam" id="TIGR02608">
    <property type="entry name" value="delta_60_rpt"/>
    <property type="match status" value="6"/>
</dbReference>
<evidence type="ECO:0000313" key="5">
    <source>
        <dbReference type="Proteomes" id="UP000184147"/>
    </source>
</evidence>
<dbReference type="Pfam" id="PF18962">
    <property type="entry name" value="Por_Secre_tail"/>
    <property type="match status" value="1"/>
</dbReference>
<gene>
    <name evidence="4" type="ORF">SAMN05444377_102158</name>
</gene>
<dbReference type="InterPro" id="IPR013431">
    <property type="entry name" value="Delta_60_rpt"/>
</dbReference>
<organism evidence="4 5">
    <name type="scientific">Flavobacterium fontis</name>
    <dbReference type="NCBI Taxonomy" id="1124188"/>
    <lineage>
        <taxon>Bacteria</taxon>
        <taxon>Pseudomonadati</taxon>
        <taxon>Bacteroidota</taxon>
        <taxon>Flavobacteriia</taxon>
        <taxon>Flavobacteriales</taxon>
        <taxon>Flavobacteriaceae</taxon>
        <taxon>Flavobacterium</taxon>
    </lineage>
</organism>
<proteinExistence type="predicted"/>
<evidence type="ECO:0000256" key="2">
    <source>
        <dbReference type="SAM" id="SignalP"/>
    </source>
</evidence>
<dbReference type="OrthoDB" id="9805017at2"/>
<evidence type="ECO:0000313" key="4">
    <source>
        <dbReference type="EMBL" id="SHE96360.1"/>
    </source>
</evidence>
<dbReference type="Proteomes" id="UP000184147">
    <property type="component" value="Unassembled WGS sequence"/>
</dbReference>
<evidence type="ECO:0000259" key="3">
    <source>
        <dbReference type="Pfam" id="PF18962"/>
    </source>
</evidence>
<dbReference type="Pfam" id="PF17164">
    <property type="entry name" value="DUF5122"/>
    <property type="match status" value="1"/>
</dbReference>
<dbReference type="RefSeq" id="WP_073361502.1">
    <property type="nucleotide sequence ID" value="NZ_FQVQ01000002.1"/>
</dbReference>
<sequence>MKKIIFLVIVCYSSFTFSQLVLDPTYGNAGVNDTGLPSGNVYGSGISGVSNAHYFYADNKVLIPYSLNPNFSIQFPNLAPTIGVRKYLENGSLDASFGTNGIALFTSNNHAERFDVSGITVQSDGKILLVGRSHNLGGFTTDYRVFICRLNANGTKDTSFGTNGVRILNTYVENSADPNDERLTDVWVDSQGRITAVGYNYWFLGGTNYDGSGLAIRFTANGAVDTTFGVNGIFESPLTGTDSFSDIYEAENGNLLLLGNVIPSSTSSNLTVMKITSNGTLNTAFGTNGIAQLAFGGKTYPASIFPQSNGSLMVSGLNVTGGLAFAKLDANGILDTTFSGDGINLTNIAVPNHFTIGAENYPGISSDLIKQMPNGDYILCMTVRQSNSYNYIIAQLNEDTTLDTAFMSNGYFLNDVTAWDWARFAHLQSDNKLVVMVSAILYRYQDYIALTSPEVQTVLPVMYPNPTKASLDLGQTYDEVILFDALGKQVFSRNQVETIDLSSLEAGVYYVQVALPTGERVTRKVIKE</sequence>
<dbReference type="AlphaFoldDB" id="A0A1M4XSI7"/>
<accession>A0A1M4XSI7</accession>
<dbReference type="InterPro" id="IPR026444">
    <property type="entry name" value="Secre_tail"/>
</dbReference>